<gene>
    <name evidence="1" type="primary">343</name>
</gene>
<keyword evidence="2" id="KW-1185">Reference proteome</keyword>
<dbReference type="GeneID" id="26643871"/>
<protein>
    <submittedName>
        <fullName evidence="1">Uncharacterized protein 343</fullName>
    </submittedName>
</protein>
<evidence type="ECO:0000313" key="2">
    <source>
        <dbReference type="Proteomes" id="UP000008388"/>
    </source>
</evidence>
<evidence type="ECO:0000313" key="1">
    <source>
        <dbReference type="EMBL" id="AEH03766.1"/>
    </source>
</evidence>
<reference evidence="1 2" key="1">
    <citation type="journal article" date="2011" name="Microbiology">
        <title>The Pseudomonas aeruginosa generalized transducing phage phiPA3 is a new member of the phiKZ-like group of 'jumbo' phages, and infects model laboratory strains and clinical isolates from cystic fibrosis patients.</title>
        <authorList>
            <person name="Monson R."/>
            <person name="Foulds I."/>
            <person name="Foweraker J."/>
            <person name="Welch M."/>
            <person name="Salmond G.P."/>
        </authorList>
    </citation>
    <scope>NUCLEOTIDE SEQUENCE [LARGE SCALE GENOMIC DNA]</scope>
</reference>
<name>F8SJM8_BPPA3</name>
<sequence>MNTLIVRVNTSRRFDSLMESVLRMGLVVKEPVHHDGIKDEYILVFAEDPTTCQIIRDEKLIGYYSASKSMRVLHSLIRMEEFFAPGGYETIYIDRHQLDNRGRIHLSFLEKGKEEDVEFYP</sequence>
<organismHost>
    <name type="scientific">Pseudomonas aeruginosa</name>
    <dbReference type="NCBI Taxonomy" id="287"/>
</organismHost>
<dbReference type="KEGG" id="vg:26643871"/>
<proteinExistence type="predicted"/>
<dbReference type="Proteomes" id="UP000008388">
    <property type="component" value="Segment"/>
</dbReference>
<organism evidence="1 2">
    <name type="scientific">Pseudomonas phage PhiPA3</name>
    <name type="common">Pseudomonas aeruginosa phage PhiPA3</name>
    <dbReference type="NCBI Taxonomy" id="998086"/>
    <lineage>
        <taxon>Viruses</taxon>
        <taxon>Duplodnaviria</taxon>
        <taxon>Heunggongvirae</taxon>
        <taxon>Uroviricota</taxon>
        <taxon>Caudoviricetes</taxon>
        <taxon>Chimalliviridae</taxon>
        <taxon>Miltoncavirus</taxon>
        <taxon>Miltoncavirus PhiPA3</taxon>
    </lineage>
</organism>
<dbReference type="RefSeq" id="YP_009217422.1">
    <property type="nucleotide sequence ID" value="NC_028999.1"/>
</dbReference>
<dbReference type="EMBL" id="HQ630627">
    <property type="protein sequence ID" value="AEH03766.1"/>
    <property type="molecule type" value="Genomic_DNA"/>
</dbReference>
<accession>F8SJM8</accession>